<comment type="function">
    <text evidence="7">Functions as a peptidoglycan terminase that cleaves nascent peptidoglycan strands endolytically to terminate their elongation.</text>
</comment>
<dbReference type="InterPro" id="IPR003770">
    <property type="entry name" value="MLTG-like"/>
</dbReference>
<protein>
    <recommendedName>
        <fullName evidence="7">Endolytic murein transglycosylase</fullName>
        <ecNumber evidence="7">4.2.2.29</ecNumber>
    </recommendedName>
    <alternativeName>
        <fullName evidence="7">Peptidoglycan lytic transglycosylase</fullName>
    </alternativeName>
    <alternativeName>
        <fullName evidence="7">Peptidoglycan polymerization terminase</fullName>
    </alternativeName>
</protein>
<dbReference type="Pfam" id="PF02618">
    <property type="entry name" value="YceG"/>
    <property type="match status" value="1"/>
</dbReference>
<feature type="region of interest" description="Disordered" evidence="8">
    <location>
        <begin position="1"/>
        <end position="36"/>
    </location>
</feature>
<feature type="transmembrane region" description="Helical" evidence="7">
    <location>
        <begin position="41"/>
        <end position="62"/>
    </location>
</feature>
<reference evidence="9 10" key="1">
    <citation type="submission" date="2018-12" db="EMBL/GenBank/DDBJ databases">
        <title>Draft genome sequence of Embleya hyalina NBRC 13850T.</title>
        <authorList>
            <person name="Komaki H."/>
            <person name="Hosoyama A."/>
            <person name="Kimura A."/>
            <person name="Ichikawa N."/>
            <person name="Tamura T."/>
        </authorList>
    </citation>
    <scope>NUCLEOTIDE SEQUENCE [LARGE SCALE GENOMIC DNA]</scope>
    <source>
        <strain evidence="9 10">NBRC 13850</strain>
    </source>
</reference>
<evidence type="ECO:0000256" key="7">
    <source>
        <dbReference type="HAMAP-Rule" id="MF_02065"/>
    </source>
</evidence>
<evidence type="ECO:0000256" key="6">
    <source>
        <dbReference type="ARBA" id="ARBA00023316"/>
    </source>
</evidence>
<accession>A0A401Z4J5</accession>
<dbReference type="NCBIfam" id="TIGR00247">
    <property type="entry name" value="endolytic transglycosylase MltG"/>
    <property type="match status" value="1"/>
</dbReference>
<organism evidence="9 10">
    <name type="scientific">Embleya hyalina</name>
    <dbReference type="NCBI Taxonomy" id="516124"/>
    <lineage>
        <taxon>Bacteria</taxon>
        <taxon>Bacillati</taxon>
        <taxon>Actinomycetota</taxon>
        <taxon>Actinomycetes</taxon>
        <taxon>Kitasatosporales</taxon>
        <taxon>Streptomycetaceae</taxon>
        <taxon>Embleya</taxon>
    </lineage>
</organism>
<keyword evidence="6 7" id="KW-0961">Cell wall biogenesis/degradation</keyword>
<evidence type="ECO:0000313" key="10">
    <source>
        <dbReference type="Proteomes" id="UP000286931"/>
    </source>
</evidence>
<evidence type="ECO:0000313" key="9">
    <source>
        <dbReference type="EMBL" id="GCE01763.1"/>
    </source>
</evidence>
<sequence>MSDLGLRMESEPRSRRRGKDDGSRGGRRGGRGRKKKNRSGCAVSLALVVVLSILGGGGYWAYGFLKDRFGPPPDYSGSGSGSLVVEIKPGWATPQMANELKRVGVTKSVEAFTKVAREDKDQRASKIQPGAYTMAKHMSAKSAFEILVNPKNKQDFILRPGMRSAQVFESLAKTLKVPKEKVEAAAKDPSLGLPDYAGGNIEGFLFPASYIAAPGMDPLVVLKEMVARAVKEYDKDGLAAKAQAMGKKPYDVIIIASLVEAEGKTTDDKGKVAQVIYNRLGKNMSLGLDSTVNYYLGKSNIQLTNKELNDASNPYNTRVKKGLPPGPIGSPSKAAIDAALAPPAGKYLYFVTVDPIAGTTKFTDKDSEFQDFKAELAKWIKEHPTS</sequence>
<comment type="catalytic activity">
    <reaction evidence="7">
        <text>a peptidoglycan chain = a peptidoglycan chain with N-acetyl-1,6-anhydromuramyl-[peptide] at the reducing end + a peptidoglycan chain with N-acetylglucosamine at the non-reducing end.</text>
        <dbReference type="EC" id="4.2.2.29"/>
    </reaction>
</comment>
<gene>
    <name evidence="7" type="primary">mltG</name>
    <name evidence="9" type="ORF">EHYA_09537</name>
</gene>
<dbReference type="RefSeq" id="WP_126643360.1">
    <property type="nucleotide sequence ID" value="NZ_BIFH01000052.1"/>
</dbReference>
<keyword evidence="1 7" id="KW-1003">Cell membrane</keyword>
<feature type="compositionally biased region" description="Basic and acidic residues" evidence="8">
    <location>
        <begin position="1"/>
        <end position="24"/>
    </location>
</feature>
<dbReference type="PANTHER" id="PTHR30518">
    <property type="entry name" value="ENDOLYTIC MUREIN TRANSGLYCOSYLASE"/>
    <property type="match status" value="1"/>
</dbReference>
<evidence type="ECO:0000256" key="3">
    <source>
        <dbReference type="ARBA" id="ARBA00022989"/>
    </source>
</evidence>
<keyword evidence="5 7" id="KW-0456">Lyase</keyword>
<dbReference type="Proteomes" id="UP000286931">
    <property type="component" value="Unassembled WGS sequence"/>
</dbReference>
<evidence type="ECO:0000256" key="5">
    <source>
        <dbReference type="ARBA" id="ARBA00023239"/>
    </source>
</evidence>
<comment type="caution">
    <text evidence="9">The sequence shown here is derived from an EMBL/GenBank/DDBJ whole genome shotgun (WGS) entry which is preliminary data.</text>
</comment>
<keyword evidence="2 7" id="KW-0812">Transmembrane</keyword>
<dbReference type="GO" id="GO:0009252">
    <property type="term" value="P:peptidoglycan biosynthetic process"/>
    <property type="evidence" value="ECO:0007669"/>
    <property type="project" value="UniProtKB-UniRule"/>
</dbReference>
<feature type="compositionally biased region" description="Basic residues" evidence="8">
    <location>
        <begin position="25"/>
        <end position="36"/>
    </location>
</feature>
<dbReference type="GO" id="GO:0005886">
    <property type="term" value="C:plasma membrane"/>
    <property type="evidence" value="ECO:0007669"/>
    <property type="project" value="UniProtKB-SubCell"/>
</dbReference>
<dbReference type="EC" id="4.2.2.29" evidence="7"/>
<dbReference type="PANTHER" id="PTHR30518:SF2">
    <property type="entry name" value="ENDOLYTIC MUREIN TRANSGLYCOSYLASE"/>
    <property type="match status" value="1"/>
</dbReference>
<dbReference type="GO" id="GO:0071555">
    <property type="term" value="P:cell wall organization"/>
    <property type="evidence" value="ECO:0007669"/>
    <property type="project" value="UniProtKB-KW"/>
</dbReference>
<keyword evidence="3 7" id="KW-1133">Transmembrane helix</keyword>
<dbReference type="Gene3D" id="3.30.1490.480">
    <property type="entry name" value="Endolytic murein transglycosylase"/>
    <property type="match status" value="1"/>
</dbReference>
<keyword evidence="10" id="KW-1185">Reference proteome</keyword>
<dbReference type="CDD" id="cd08010">
    <property type="entry name" value="MltG_like"/>
    <property type="match status" value="1"/>
</dbReference>
<dbReference type="HAMAP" id="MF_02065">
    <property type="entry name" value="MltG"/>
    <property type="match status" value="1"/>
</dbReference>
<feature type="site" description="Important for catalytic activity" evidence="7">
    <location>
        <position position="262"/>
    </location>
</feature>
<dbReference type="EMBL" id="BIFH01000052">
    <property type="protein sequence ID" value="GCE01763.1"/>
    <property type="molecule type" value="Genomic_DNA"/>
</dbReference>
<comment type="subcellular location">
    <subcellularLocation>
        <location evidence="7">Cell membrane</location>
        <topology evidence="7">Single-pass membrane protein</topology>
    </subcellularLocation>
</comment>
<keyword evidence="4 7" id="KW-0472">Membrane</keyword>
<proteinExistence type="inferred from homology"/>
<dbReference type="AlphaFoldDB" id="A0A401Z4J5"/>
<evidence type="ECO:0000256" key="4">
    <source>
        <dbReference type="ARBA" id="ARBA00023136"/>
    </source>
</evidence>
<name>A0A401Z4J5_9ACTN</name>
<evidence type="ECO:0000256" key="1">
    <source>
        <dbReference type="ARBA" id="ARBA00022475"/>
    </source>
</evidence>
<dbReference type="OrthoDB" id="9814591at2"/>
<dbReference type="GO" id="GO:0008932">
    <property type="term" value="F:lytic endotransglycosylase activity"/>
    <property type="evidence" value="ECO:0007669"/>
    <property type="project" value="UniProtKB-UniRule"/>
</dbReference>
<comment type="similarity">
    <text evidence="7">Belongs to the transglycosylase MltG family.</text>
</comment>
<evidence type="ECO:0000256" key="8">
    <source>
        <dbReference type="SAM" id="MobiDB-lite"/>
    </source>
</evidence>
<evidence type="ECO:0000256" key="2">
    <source>
        <dbReference type="ARBA" id="ARBA00022692"/>
    </source>
</evidence>